<reference evidence="1 2" key="1">
    <citation type="journal article" date="2018" name="Front. Plant Sci.">
        <title>Red Clover (Trifolium pratense) and Zigzag Clover (T. medium) - A Picture of Genomic Similarities and Differences.</title>
        <authorList>
            <person name="Dluhosova J."/>
            <person name="Istvanek J."/>
            <person name="Nedelnik J."/>
            <person name="Repkova J."/>
        </authorList>
    </citation>
    <scope>NUCLEOTIDE SEQUENCE [LARGE SCALE GENOMIC DNA]</scope>
    <source>
        <strain evidence="2">cv. 10/8</strain>
        <tissue evidence="1">Leaf</tissue>
    </source>
</reference>
<feature type="non-terminal residue" evidence="1">
    <location>
        <position position="62"/>
    </location>
</feature>
<keyword evidence="2" id="KW-1185">Reference proteome</keyword>
<evidence type="ECO:0000313" key="1">
    <source>
        <dbReference type="EMBL" id="MCI81787.1"/>
    </source>
</evidence>
<proteinExistence type="predicted"/>
<comment type="caution">
    <text evidence="1">The sequence shown here is derived from an EMBL/GenBank/DDBJ whole genome shotgun (WGS) entry which is preliminary data.</text>
</comment>
<accession>A0A392V0Y7</accession>
<dbReference type="EMBL" id="LXQA011027562">
    <property type="protein sequence ID" value="MCI81787.1"/>
    <property type="molecule type" value="Genomic_DNA"/>
</dbReference>
<sequence length="62" mass="7056">MVIMRDLDDDEESFSKPLLIGSNLESQIRTHFTRADGSLNRRGYYSEMWGFPVSSSSGEELP</sequence>
<dbReference type="Proteomes" id="UP000265520">
    <property type="component" value="Unassembled WGS sequence"/>
</dbReference>
<dbReference type="AlphaFoldDB" id="A0A392V0Y7"/>
<organism evidence="1 2">
    <name type="scientific">Trifolium medium</name>
    <dbReference type="NCBI Taxonomy" id="97028"/>
    <lineage>
        <taxon>Eukaryota</taxon>
        <taxon>Viridiplantae</taxon>
        <taxon>Streptophyta</taxon>
        <taxon>Embryophyta</taxon>
        <taxon>Tracheophyta</taxon>
        <taxon>Spermatophyta</taxon>
        <taxon>Magnoliopsida</taxon>
        <taxon>eudicotyledons</taxon>
        <taxon>Gunneridae</taxon>
        <taxon>Pentapetalae</taxon>
        <taxon>rosids</taxon>
        <taxon>fabids</taxon>
        <taxon>Fabales</taxon>
        <taxon>Fabaceae</taxon>
        <taxon>Papilionoideae</taxon>
        <taxon>50 kb inversion clade</taxon>
        <taxon>NPAAA clade</taxon>
        <taxon>Hologalegina</taxon>
        <taxon>IRL clade</taxon>
        <taxon>Trifolieae</taxon>
        <taxon>Trifolium</taxon>
    </lineage>
</organism>
<protein>
    <submittedName>
        <fullName evidence="1">Uncharacterized protein</fullName>
    </submittedName>
</protein>
<name>A0A392V0Y7_9FABA</name>
<evidence type="ECO:0000313" key="2">
    <source>
        <dbReference type="Proteomes" id="UP000265520"/>
    </source>
</evidence>